<feature type="signal peptide" evidence="1">
    <location>
        <begin position="1"/>
        <end position="22"/>
    </location>
</feature>
<dbReference type="Proteomes" id="UP000619265">
    <property type="component" value="Unassembled WGS sequence"/>
</dbReference>
<dbReference type="InterPro" id="IPR036249">
    <property type="entry name" value="Thioredoxin-like_sf"/>
</dbReference>
<proteinExistence type="predicted"/>
<dbReference type="Gramene" id="Jr04_22690_p1">
    <property type="protein sequence ID" value="cds.Jr04_22690_p1"/>
    <property type="gene ID" value="Jr04_22690"/>
</dbReference>
<feature type="chain" id="PRO_5032473217" description="5'-adenylylsulfate reductase-like 7" evidence="1">
    <location>
        <begin position="23"/>
        <end position="154"/>
    </location>
</feature>
<name>A0A833XY06_JUGRE</name>
<dbReference type="PANTHER" id="PTHR47126:SF3">
    <property type="entry name" value="5'-ADENYLYLSULFATE REDUCTASE-LIKE 5"/>
    <property type="match status" value="1"/>
</dbReference>
<dbReference type="EMBL" id="LIHL02000004">
    <property type="protein sequence ID" value="KAF5473668.1"/>
    <property type="molecule type" value="Genomic_DNA"/>
</dbReference>
<gene>
    <name evidence="2" type="ORF">F2P56_010267</name>
</gene>
<organism evidence="2 3">
    <name type="scientific">Juglans regia</name>
    <name type="common">English walnut</name>
    <dbReference type="NCBI Taxonomy" id="51240"/>
    <lineage>
        <taxon>Eukaryota</taxon>
        <taxon>Viridiplantae</taxon>
        <taxon>Streptophyta</taxon>
        <taxon>Embryophyta</taxon>
        <taxon>Tracheophyta</taxon>
        <taxon>Spermatophyta</taxon>
        <taxon>Magnoliopsida</taxon>
        <taxon>eudicotyledons</taxon>
        <taxon>Gunneridae</taxon>
        <taxon>Pentapetalae</taxon>
        <taxon>rosids</taxon>
        <taxon>fabids</taxon>
        <taxon>Fagales</taxon>
        <taxon>Juglandaceae</taxon>
        <taxon>Juglans</taxon>
    </lineage>
</organism>
<evidence type="ECO:0000313" key="2">
    <source>
        <dbReference type="EMBL" id="KAF5473668.1"/>
    </source>
</evidence>
<evidence type="ECO:0000256" key="1">
    <source>
        <dbReference type="SAM" id="SignalP"/>
    </source>
</evidence>
<dbReference type="PANTHER" id="PTHR47126">
    <property type="entry name" value="5'-ADENYLYLSULFATE REDUCTASE-LIKE 7"/>
    <property type="match status" value="1"/>
</dbReference>
<comment type="caution">
    <text evidence="2">The sequence shown here is derived from an EMBL/GenBank/DDBJ whole genome shotgun (WGS) entry which is preliminary data.</text>
</comment>
<sequence>MAVASLVFLYITLFAWLRLASSSSVLCPKESNFFLYGLQSQCPLSISPNPPLQVDGDFLDRALASKGRNGYTSVLFYASRCPFSCSVLPAYKTLSSMFPQIEHLTVEKSSAMPRCDATCLTCFFNVFILGLKNGSATMKQMYLVKDWLSFMCWA</sequence>
<reference evidence="2" key="1">
    <citation type="submission" date="2015-10" db="EMBL/GenBank/DDBJ databases">
        <authorList>
            <person name="Martinez-Garcia P.J."/>
            <person name="Crepeau M.W."/>
            <person name="Puiu D."/>
            <person name="Gonzalez-Ibeas D."/>
            <person name="Whalen J."/>
            <person name="Stevens K."/>
            <person name="Paul R."/>
            <person name="Butterfield T."/>
            <person name="Britton M."/>
            <person name="Reagan R."/>
            <person name="Chakraborty S."/>
            <person name="Walawage S.L."/>
            <person name="Vasquez-Gross H.A."/>
            <person name="Cardeno C."/>
            <person name="Famula R."/>
            <person name="Pratt K."/>
            <person name="Kuruganti S."/>
            <person name="Aradhya M.K."/>
            <person name="Leslie C.A."/>
            <person name="Dandekar A.M."/>
            <person name="Salzberg S.L."/>
            <person name="Wegrzyn J.L."/>
            <person name="Langley C.H."/>
            <person name="Neale D.B."/>
        </authorList>
    </citation>
    <scope>NUCLEOTIDE SEQUENCE</scope>
    <source>
        <tissue evidence="2">Leaves</tissue>
    </source>
</reference>
<evidence type="ECO:0000313" key="3">
    <source>
        <dbReference type="Proteomes" id="UP000619265"/>
    </source>
</evidence>
<reference evidence="2" key="2">
    <citation type="submission" date="2020-03" db="EMBL/GenBank/DDBJ databases">
        <title>Walnut 2.0.</title>
        <authorList>
            <person name="Marrano A."/>
            <person name="Britton M."/>
            <person name="Zimin A.V."/>
            <person name="Zaini P.A."/>
            <person name="Workman R."/>
            <person name="Puiu D."/>
            <person name="Bianco L."/>
            <person name="Allen B.J."/>
            <person name="Troggio M."/>
            <person name="Leslie C.A."/>
            <person name="Timp W."/>
            <person name="Dendekar A."/>
            <person name="Salzberg S.L."/>
            <person name="Neale D.B."/>
        </authorList>
    </citation>
    <scope>NUCLEOTIDE SEQUENCE</scope>
    <source>
        <tissue evidence="2">Leaves</tissue>
    </source>
</reference>
<dbReference type="SUPFAM" id="SSF52833">
    <property type="entry name" value="Thioredoxin-like"/>
    <property type="match status" value="1"/>
</dbReference>
<dbReference type="AlphaFoldDB" id="A0A833XY06"/>
<protein>
    <recommendedName>
        <fullName evidence="4">5'-adenylylsulfate reductase-like 7</fullName>
    </recommendedName>
</protein>
<keyword evidence="1" id="KW-0732">Signal</keyword>
<evidence type="ECO:0008006" key="4">
    <source>
        <dbReference type="Google" id="ProtNLM"/>
    </source>
</evidence>
<dbReference type="InterPro" id="IPR044794">
    <property type="entry name" value="APRL5/7"/>
</dbReference>
<accession>A0A833XY06</accession>